<dbReference type="InterPro" id="IPR020568">
    <property type="entry name" value="Ribosomal_Su5_D2-typ_SF"/>
</dbReference>
<dbReference type="EMBL" id="JARGDL010000015">
    <property type="protein sequence ID" value="MDF1612600.1"/>
    <property type="molecule type" value="Genomic_DNA"/>
</dbReference>
<dbReference type="GO" id="GO:0000049">
    <property type="term" value="F:tRNA binding"/>
    <property type="evidence" value="ECO:0007669"/>
    <property type="project" value="UniProtKB-UniRule"/>
</dbReference>
<dbReference type="GO" id="GO:0042781">
    <property type="term" value="F:3'-tRNA processing endoribonuclease activity"/>
    <property type="evidence" value="ECO:0007669"/>
    <property type="project" value="TreeGrafter"/>
</dbReference>
<evidence type="ECO:0000256" key="8">
    <source>
        <dbReference type="NCBIfam" id="TIGR00188"/>
    </source>
</evidence>
<evidence type="ECO:0000256" key="3">
    <source>
        <dbReference type="ARBA" id="ARBA00022722"/>
    </source>
</evidence>
<dbReference type="InterPro" id="IPR020539">
    <property type="entry name" value="RNase_P_CS"/>
</dbReference>
<dbReference type="AlphaFoldDB" id="A0AAE3TD50"/>
<dbReference type="Proteomes" id="UP001221302">
    <property type="component" value="Unassembled WGS sequence"/>
</dbReference>
<keyword evidence="2 7" id="KW-0819">tRNA processing</keyword>
<dbReference type="Gene3D" id="3.30.230.10">
    <property type="match status" value="1"/>
</dbReference>
<evidence type="ECO:0000256" key="7">
    <source>
        <dbReference type="HAMAP-Rule" id="MF_00227"/>
    </source>
</evidence>
<dbReference type="PANTHER" id="PTHR33992">
    <property type="entry name" value="RIBONUCLEASE P PROTEIN COMPONENT"/>
    <property type="match status" value="1"/>
</dbReference>
<comment type="function">
    <text evidence="1 7">RNaseP catalyzes the removal of the 5'-leader sequence from pre-tRNA to produce the mature 5'-terminus. It can also cleave other RNA substrates such as 4.5S RNA. The protein component plays an auxiliary but essential role in vivo by binding to the 5'-leader sequence and broadening the substrate specificity of the ribozyme.</text>
</comment>
<dbReference type="InterPro" id="IPR000100">
    <property type="entry name" value="RNase_P"/>
</dbReference>
<dbReference type="InterPro" id="IPR014721">
    <property type="entry name" value="Ribsml_uS5_D2-typ_fold_subgr"/>
</dbReference>
<organism evidence="9 10">
    <name type="scientific">Stygiobacter electus</name>
    <dbReference type="NCBI Taxonomy" id="3032292"/>
    <lineage>
        <taxon>Bacteria</taxon>
        <taxon>Pseudomonadati</taxon>
        <taxon>Ignavibacteriota</taxon>
        <taxon>Ignavibacteria</taxon>
        <taxon>Ignavibacteriales</taxon>
        <taxon>Melioribacteraceae</taxon>
        <taxon>Stygiobacter</taxon>
    </lineage>
</organism>
<dbReference type="RefSeq" id="WP_321536370.1">
    <property type="nucleotide sequence ID" value="NZ_JARGDL010000015.1"/>
</dbReference>
<keyword evidence="6 7" id="KW-0694">RNA-binding</keyword>
<dbReference type="EC" id="3.1.26.5" evidence="7 8"/>
<dbReference type="GO" id="GO:0004526">
    <property type="term" value="F:ribonuclease P activity"/>
    <property type="evidence" value="ECO:0007669"/>
    <property type="project" value="UniProtKB-UniRule"/>
</dbReference>
<evidence type="ECO:0000256" key="2">
    <source>
        <dbReference type="ARBA" id="ARBA00022694"/>
    </source>
</evidence>
<dbReference type="Pfam" id="PF00825">
    <property type="entry name" value="Ribonuclease_P"/>
    <property type="match status" value="1"/>
</dbReference>
<dbReference type="PANTHER" id="PTHR33992:SF1">
    <property type="entry name" value="RIBONUCLEASE P PROTEIN COMPONENT"/>
    <property type="match status" value="1"/>
</dbReference>
<dbReference type="SUPFAM" id="SSF54211">
    <property type="entry name" value="Ribosomal protein S5 domain 2-like"/>
    <property type="match status" value="1"/>
</dbReference>
<protein>
    <recommendedName>
        <fullName evidence="7 8">Ribonuclease P protein component</fullName>
        <shortName evidence="7">RNase P protein</shortName>
        <shortName evidence="7">RNaseP protein</shortName>
        <ecNumber evidence="7 8">3.1.26.5</ecNumber>
    </recommendedName>
    <alternativeName>
        <fullName evidence="7">Protein C5</fullName>
    </alternativeName>
</protein>
<keyword evidence="10" id="KW-1185">Reference proteome</keyword>
<evidence type="ECO:0000313" key="10">
    <source>
        <dbReference type="Proteomes" id="UP001221302"/>
    </source>
</evidence>
<keyword evidence="4 7" id="KW-0255">Endonuclease</keyword>
<dbReference type="HAMAP" id="MF_00227">
    <property type="entry name" value="RNase_P"/>
    <property type="match status" value="1"/>
</dbReference>
<sequence length="132" mass="15412">MKQFGLSKKERIKSKKDFDFVFSNGEYIFSPNKTFKAVFYIKKETEEAVLQAAFAVSKKSGIAVWRNRVKRLMRESFRLNKNILLPLIVDKKALVQIIFSSNSISFKSNKKIFLKDVMPQIVDIMNQIKEKI</sequence>
<dbReference type="GO" id="GO:0030677">
    <property type="term" value="C:ribonuclease P complex"/>
    <property type="evidence" value="ECO:0007669"/>
    <property type="project" value="TreeGrafter"/>
</dbReference>
<reference evidence="9" key="1">
    <citation type="submission" date="2023-03" db="EMBL/GenBank/DDBJ databases">
        <title>Stygiobacter electus gen. nov., sp. nov., facultatively anaerobic thermotolerant bacterium of the class Ignavibacteria from a well of Yessentuki mineral water deposit.</title>
        <authorList>
            <person name="Podosokorskaya O.A."/>
            <person name="Elcheninov A.G."/>
            <person name="Petrova N.F."/>
            <person name="Zavarzina D.G."/>
            <person name="Kublanov I.V."/>
            <person name="Merkel A.Y."/>
        </authorList>
    </citation>
    <scope>NUCLEOTIDE SEQUENCE</scope>
    <source>
        <strain evidence="9">09-Me</strain>
    </source>
</reference>
<evidence type="ECO:0000256" key="4">
    <source>
        <dbReference type="ARBA" id="ARBA00022759"/>
    </source>
</evidence>
<evidence type="ECO:0000256" key="1">
    <source>
        <dbReference type="ARBA" id="ARBA00002663"/>
    </source>
</evidence>
<keyword evidence="5 7" id="KW-0378">Hydrolase</keyword>
<dbReference type="PROSITE" id="PS00648">
    <property type="entry name" value="RIBONUCLEASE_P"/>
    <property type="match status" value="1"/>
</dbReference>
<accession>A0AAE3TD50</accession>
<evidence type="ECO:0000313" key="9">
    <source>
        <dbReference type="EMBL" id="MDF1612600.1"/>
    </source>
</evidence>
<name>A0AAE3TD50_9BACT</name>
<evidence type="ECO:0000256" key="6">
    <source>
        <dbReference type="ARBA" id="ARBA00022884"/>
    </source>
</evidence>
<comment type="subunit">
    <text evidence="7">Consists of a catalytic RNA component (M1 or rnpB) and a protein subunit.</text>
</comment>
<comment type="similarity">
    <text evidence="7">Belongs to the RnpA family.</text>
</comment>
<dbReference type="NCBIfam" id="TIGR00188">
    <property type="entry name" value="rnpA"/>
    <property type="match status" value="1"/>
</dbReference>
<comment type="catalytic activity">
    <reaction evidence="7">
        <text>Endonucleolytic cleavage of RNA, removing 5'-extranucleotides from tRNA precursor.</text>
        <dbReference type="EC" id="3.1.26.5"/>
    </reaction>
</comment>
<proteinExistence type="inferred from homology"/>
<dbReference type="GO" id="GO:0001682">
    <property type="term" value="P:tRNA 5'-leader removal"/>
    <property type="evidence" value="ECO:0007669"/>
    <property type="project" value="UniProtKB-UniRule"/>
</dbReference>
<keyword evidence="3 7" id="KW-0540">Nuclease</keyword>
<evidence type="ECO:0000256" key="5">
    <source>
        <dbReference type="ARBA" id="ARBA00022801"/>
    </source>
</evidence>
<gene>
    <name evidence="7 9" type="primary">rnpA</name>
    <name evidence="9" type="ORF">P0M35_10590</name>
</gene>
<comment type="caution">
    <text evidence="9">The sequence shown here is derived from an EMBL/GenBank/DDBJ whole genome shotgun (WGS) entry which is preliminary data.</text>
</comment>